<keyword evidence="4" id="KW-0067">ATP-binding</keyword>
<evidence type="ECO:0000313" key="11">
    <source>
        <dbReference type="Proteomes" id="UP000789831"/>
    </source>
</evidence>
<gene>
    <name evidence="10" type="ORF">AGERDE_LOCUS8401</name>
</gene>
<dbReference type="InterPro" id="IPR027417">
    <property type="entry name" value="P-loop_NTPase"/>
</dbReference>
<organism evidence="10 11">
    <name type="scientific">Ambispora gerdemannii</name>
    <dbReference type="NCBI Taxonomy" id="144530"/>
    <lineage>
        <taxon>Eukaryota</taxon>
        <taxon>Fungi</taxon>
        <taxon>Fungi incertae sedis</taxon>
        <taxon>Mucoromycota</taxon>
        <taxon>Glomeromycotina</taxon>
        <taxon>Glomeromycetes</taxon>
        <taxon>Archaeosporales</taxon>
        <taxon>Ambisporaceae</taxon>
        <taxon>Ambispora</taxon>
    </lineage>
</organism>
<feature type="compositionally biased region" description="Basic and acidic residues" evidence="7">
    <location>
        <begin position="871"/>
        <end position="880"/>
    </location>
</feature>
<dbReference type="Pfam" id="PF01624">
    <property type="entry name" value="MutS_I"/>
    <property type="match status" value="1"/>
</dbReference>
<dbReference type="Pfam" id="PF00488">
    <property type="entry name" value="MutS_V"/>
    <property type="match status" value="1"/>
</dbReference>
<evidence type="ECO:0000256" key="6">
    <source>
        <dbReference type="ARBA" id="ARBA00023204"/>
    </source>
</evidence>
<proteinExistence type="inferred from homology"/>
<dbReference type="Gene3D" id="1.10.1420.10">
    <property type="match status" value="1"/>
</dbReference>
<name>A0A9N9G7M6_9GLOM</name>
<dbReference type="InterPro" id="IPR007696">
    <property type="entry name" value="DNA_mismatch_repair_MutS_core"/>
</dbReference>
<evidence type="ECO:0000256" key="3">
    <source>
        <dbReference type="ARBA" id="ARBA00022763"/>
    </source>
</evidence>
<dbReference type="SUPFAM" id="SSF52540">
    <property type="entry name" value="P-loop containing nucleoside triphosphate hydrolases"/>
    <property type="match status" value="1"/>
</dbReference>
<dbReference type="SMART" id="SM00534">
    <property type="entry name" value="MUTSac"/>
    <property type="match status" value="1"/>
</dbReference>
<dbReference type="InterPro" id="IPR007860">
    <property type="entry name" value="DNA_mmatch_repair_MutS_con_dom"/>
</dbReference>
<dbReference type="InterPro" id="IPR036678">
    <property type="entry name" value="MutS_con_dom_sf"/>
</dbReference>
<keyword evidence="6" id="KW-0234">DNA repair</keyword>
<feature type="non-terminal residue" evidence="10">
    <location>
        <position position="1376"/>
    </location>
</feature>
<dbReference type="Gene3D" id="3.40.50.300">
    <property type="entry name" value="P-loop containing nucleotide triphosphate hydrolases"/>
    <property type="match status" value="1"/>
</dbReference>
<evidence type="ECO:0000313" key="10">
    <source>
        <dbReference type="EMBL" id="CAG8586672.1"/>
    </source>
</evidence>
<evidence type="ECO:0000256" key="1">
    <source>
        <dbReference type="ARBA" id="ARBA00006271"/>
    </source>
</evidence>
<dbReference type="SUPFAM" id="SSF48334">
    <property type="entry name" value="DNA repair protein MutS, domain III"/>
    <property type="match status" value="1"/>
</dbReference>
<evidence type="ECO:0000256" key="2">
    <source>
        <dbReference type="ARBA" id="ARBA00022741"/>
    </source>
</evidence>
<protein>
    <submittedName>
        <fullName evidence="10">6450_t:CDS:1</fullName>
    </submittedName>
</protein>
<keyword evidence="11" id="KW-1185">Reference proteome</keyword>
<feature type="non-terminal residue" evidence="10">
    <location>
        <position position="1"/>
    </location>
</feature>
<dbReference type="GO" id="GO:0005524">
    <property type="term" value="F:ATP binding"/>
    <property type="evidence" value="ECO:0007669"/>
    <property type="project" value="UniProtKB-KW"/>
</dbReference>
<dbReference type="GO" id="GO:0006298">
    <property type="term" value="P:mismatch repair"/>
    <property type="evidence" value="ECO:0007669"/>
    <property type="project" value="InterPro"/>
</dbReference>
<evidence type="ECO:0000256" key="4">
    <source>
        <dbReference type="ARBA" id="ARBA00022840"/>
    </source>
</evidence>
<dbReference type="InterPro" id="IPR045076">
    <property type="entry name" value="MutS"/>
</dbReference>
<dbReference type="GO" id="GO:0005634">
    <property type="term" value="C:nucleus"/>
    <property type="evidence" value="ECO:0007669"/>
    <property type="project" value="TreeGrafter"/>
</dbReference>
<keyword evidence="5" id="KW-0238">DNA-binding</keyword>
<dbReference type="InterPro" id="IPR000432">
    <property type="entry name" value="DNA_mismatch_repair_MutS_C"/>
</dbReference>
<dbReference type="Pfam" id="PF05188">
    <property type="entry name" value="MutS_II"/>
    <property type="match status" value="1"/>
</dbReference>
<evidence type="ECO:0000256" key="7">
    <source>
        <dbReference type="SAM" id="MobiDB-lite"/>
    </source>
</evidence>
<dbReference type="SMART" id="SM00533">
    <property type="entry name" value="MUTSd"/>
    <property type="match status" value="1"/>
</dbReference>
<feature type="domain" description="DNA mismatch repair protein MutS core" evidence="8">
    <location>
        <begin position="714"/>
        <end position="1091"/>
    </location>
</feature>
<dbReference type="PANTHER" id="PTHR11361:SF34">
    <property type="entry name" value="DNA MISMATCH REPAIR PROTEIN MSH1, MITOCHONDRIAL"/>
    <property type="match status" value="1"/>
</dbReference>
<dbReference type="PANTHER" id="PTHR11361">
    <property type="entry name" value="DNA MISMATCH REPAIR PROTEIN MUTS FAMILY MEMBER"/>
    <property type="match status" value="1"/>
</dbReference>
<dbReference type="Pfam" id="PF05192">
    <property type="entry name" value="MutS_III"/>
    <property type="match status" value="1"/>
</dbReference>
<comment type="caution">
    <text evidence="10">The sequence shown here is derived from an EMBL/GenBank/DDBJ whole genome shotgun (WGS) entry which is preliminary data.</text>
</comment>
<dbReference type="GO" id="GO:0140664">
    <property type="term" value="F:ATP-dependent DNA damage sensor activity"/>
    <property type="evidence" value="ECO:0007669"/>
    <property type="project" value="InterPro"/>
</dbReference>
<feature type="domain" description="DNA mismatch repair proteins mutS family" evidence="9">
    <location>
        <begin position="1112"/>
        <end position="1286"/>
    </location>
</feature>
<dbReference type="Gene3D" id="3.30.420.110">
    <property type="entry name" value="MutS, connector domain"/>
    <property type="match status" value="1"/>
</dbReference>
<evidence type="ECO:0000256" key="5">
    <source>
        <dbReference type="ARBA" id="ARBA00023125"/>
    </source>
</evidence>
<dbReference type="Proteomes" id="UP000789831">
    <property type="component" value="Unassembled WGS sequence"/>
</dbReference>
<dbReference type="EMBL" id="CAJVPL010001767">
    <property type="protein sequence ID" value="CAG8586672.1"/>
    <property type="molecule type" value="Genomic_DNA"/>
</dbReference>
<keyword evidence="2" id="KW-0547">Nucleotide-binding</keyword>
<dbReference type="Gene3D" id="3.40.1170.10">
    <property type="entry name" value="DNA repair protein MutS, domain I"/>
    <property type="match status" value="1"/>
</dbReference>
<keyword evidence="3" id="KW-0227">DNA damage</keyword>
<dbReference type="InterPro" id="IPR016151">
    <property type="entry name" value="DNA_mismatch_repair_MutS_N"/>
</dbReference>
<dbReference type="OrthoDB" id="2534523at2759"/>
<dbReference type="InterPro" id="IPR036187">
    <property type="entry name" value="DNA_mismatch_repair_MutS_sf"/>
</dbReference>
<evidence type="ECO:0000259" key="8">
    <source>
        <dbReference type="SMART" id="SM00533"/>
    </source>
</evidence>
<dbReference type="GO" id="GO:0030983">
    <property type="term" value="F:mismatched DNA binding"/>
    <property type="evidence" value="ECO:0007669"/>
    <property type="project" value="InterPro"/>
</dbReference>
<reference evidence="10" key="1">
    <citation type="submission" date="2021-06" db="EMBL/GenBank/DDBJ databases">
        <authorList>
            <person name="Kallberg Y."/>
            <person name="Tangrot J."/>
            <person name="Rosling A."/>
        </authorList>
    </citation>
    <scope>NUCLEOTIDE SEQUENCE</scope>
    <source>
        <strain evidence="10">MT106</strain>
    </source>
</reference>
<dbReference type="GO" id="GO:0043504">
    <property type="term" value="P:mitochondrial DNA repair"/>
    <property type="evidence" value="ECO:0007669"/>
    <property type="project" value="TreeGrafter"/>
</dbReference>
<feature type="region of interest" description="Disordered" evidence="7">
    <location>
        <begin position="863"/>
        <end position="904"/>
    </location>
</feature>
<dbReference type="GO" id="GO:0005739">
    <property type="term" value="C:mitochondrion"/>
    <property type="evidence" value="ECO:0007669"/>
    <property type="project" value="TreeGrafter"/>
</dbReference>
<dbReference type="SUPFAM" id="SSF53150">
    <property type="entry name" value="DNA repair protein MutS, domain II"/>
    <property type="match status" value="1"/>
</dbReference>
<sequence length="1376" mass="156547">DCPTEYSVTKCTPCQVTLYQLANYSIPGDHASTLTCDHYNRFVDFVIADNVTTPIKTNGDYMAAVRKFCNLNNPCPQNVSINGYQQIQISCAKEITSDAYLKEEFEIYYYAVPHYQNLCLPSTKSGFYAWFNIHLDELDYIENKYGPAYPKIFYNLFPPSTNITFVFENKTSDRKKTDIPKDILCSSDYLELALLYGEYVAAHKLTGGFKFITDPIVDLLSNVTARCDDDTQTTQSNQPTKTETGVAVTVSISYISGDGAYYLAKKESIHRDYVERTRPTENGVICVMYIPISSTKKSTADIEWTLLHDYHYHVLNFSWFFPEKSTHLYEKEAMSTLLNVKNLIIQKLQSYSLSSLALLLYHNHRLFPKSSLSSIATSSAPIAISKNQSSLQNPLIKNPLVSKNNQTTSRVPAVSLPSISENVDKSMDGITTLLMEGVKTVLKKYPHCVVLTQVGIFWEIYFQQALKLAPLLDIKIGRRKVKKGRVPIVGFPVHALDKYLQILLDEGHLVVLCAETPNKNAECGDLKYVRNVTRIITPGTLISESFLDHNKNNFLLAIALDESLQDTGLSWIDVSTGEFFMQKSVLAALSSDIARIRPSEVLLSDVYSLYPEHQIWSHIDRVEYSISFELRSTFDAKATSWEADLKSEGIELREVFSPIEMKASAGLFKYIEKNLVGRKIRVEHPIRVNPEDTMIIDATALSSLEITASMRDNCRKGSLLHAIQRTKTASGSRVLNRWLRLPSTSLDVITIRQDLVEYFYNNTHLTSDIRVFLEDCSDAQRTTQRLSLDYGGIEDYIKLKRTIKSINEIEKRIREELPTTPNNSVENFIDRLQSQDDLMNTIDSALNEEALIKMQEANIELNVQSNPNVINDDKNKESPRYGRRKTNQNKSFPQAPSPPQDSFFDDKSTDNWYIKKDYSAALKRLHLKLDNWYLEKNLLIEQLKKELDVKKIILSHTPHGFVATINRKEEDRFQKASSLLPFSLTELKPTFVKRDQRHAIYFIPQWNQLGGKIENHKIEIRKFENKIFADLRSKVIQNWNLTVQNSCIIDELDVTSSLAILAKEMNFVRPAINNGTTLKIIGGRHPIVETSLKEKNIFYSKNDCHIGGDDKERVWLITGPNMGGKSTFLRQNAVISVLAQIGSFVPADYAEIGIVDQIFSRVGASDSLFQNQSTFMVEMIETAHVIMDEVGRGTTTLDGIAISFASLYHLHYHNRCRTLFATHFHELSEMIRDFENAACYCTGVDGSFHYIHQLKEGVNKNSCALKVAQLAGMPSSVLKVAEHTRKYLGQLYKPASIKMNFLKEREINNKNDKIDGDKKHPEEESTFKPWLKFVYEKILVSVFSFYELDHGPTPLQKTSPDQVSSDYSIPKFKAKL</sequence>
<dbReference type="InterPro" id="IPR007695">
    <property type="entry name" value="DNA_mismatch_repair_MutS-lik_N"/>
</dbReference>
<dbReference type="SUPFAM" id="SSF55271">
    <property type="entry name" value="DNA repair protein MutS, domain I"/>
    <property type="match status" value="1"/>
</dbReference>
<accession>A0A9N9G7M6</accession>
<comment type="similarity">
    <text evidence="1">Belongs to the DNA mismatch repair MutS family.</text>
</comment>
<evidence type="ECO:0000259" key="9">
    <source>
        <dbReference type="SMART" id="SM00534"/>
    </source>
</evidence>